<name>A0A1E3MC29_ACIBA</name>
<evidence type="ECO:0000313" key="2">
    <source>
        <dbReference type="Proteomes" id="UP000072389"/>
    </source>
</evidence>
<protein>
    <submittedName>
        <fullName evidence="1">Uncharacterized protein</fullName>
    </submittedName>
</protein>
<dbReference type="AlphaFoldDB" id="A0A1E3MC29"/>
<gene>
    <name evidence="1" type="ORF">AUO97_03845</name>
</gene>
<dbReference type="RefSeq" id="WP_000538650.1">
    <property type="nucleotide sequence ID" value="NZ_CM125920.1"/>
</dbReference>
<proteinExistence type="predicted"/>
<reference evidence="1 2" key="1">
    <citation type="journal article" date="2014" name="Antimicrob. Agents Chemother.">
        <title>Triclosan can select for an AdeIJK-overexpressing mutant of Acinetobacter baumannii ATCC 17978 that displays reduced susceptibility to multiple antibiotics.</title>
        <authorList>
            <person name="Fernando D.M."/>
            <person name="Xu W."/>
            <person name="Loewen P.C."/>
            <person name="Zhanel G.G."/>
            <person name="Kumar A."/>
        </authorList>
    </citation>
    <scope>NUCLEOTIDE SEQUENCE [LARGE SCALE GENOMIC DNA]</scope>
    <source>
        <strain evidence="2">ATCC 17978</strain>
    </source>
</reference>
<dbReference type="Proteomes" id="UP000072389">
    <property type="component" value="Chromosome"/>
</dbReference>
<dbReference type="EMBL" id="CP018664">
    <property type="protein sequence ID" value="APP29997.1"/>
    <property type="molecule type" value="Genomic_DNA"/>
</dbReference>
<sequence>MGVMHKFDIDPRISPKQFMELLGCKTTCFYGKIKRGEIKKPYYDGKKITYWHASYVKEIVEKNKLL</sequence>
<organism evidence="1 2">
    <name type="scientific">Acinetobacter baumannii</name>
    <dbReference type="NCBI Taxonomy" id="470"/>
    <lineage>
        <taxon>Bacteria</taxon>
        <taxon>Pseudomonadati</taxon>
        <taxon>Pseudomonadota</taxon>
        <taxon>Gammaproteobacteria</taxon>
        <taxon>Moraxellales</taxon>
        <taxon>Moraxellaceae</taxon>
        <taxon>Acinetobacter</taxon>
        <taxon>Acinetobacter calcoaceticus/baumannii complex</taxon>
    </lineage>
</organism>
<accession>A0A1E3MC29</accession>
<evidence type="ECO:0000313" key="1">
    <source>
        <dbReference type="EMBL" id="APP29997.1"/>
    </source>
</evidence>